<dbReference type="Pfam" id="PF03517">
    <property type="entry name" value="Voldacs"/>
    <property type="match status" value="1"/>
</dbReference>
<evidence type="ECO:0000256" key="1">
    <source>
        <dbReference type="ARBA" id="ARBA00004123"/>
    </source>
</evidence>
<feature type="region of interest" description="Disordered" evidence="8">
    <location>
        <begin position="1"/>
        <end position="21"/>
    </location>
</feature>
<dbReference type="Proteomes" id="UP001153148">
    <property type="component" value="Unassembled WGS sequence"/>
</dbReference>
<reference evidence="9" key="1">
    <citation type="submission" date="2021-03" db="EMBL/GenBank/DDBJ databases">
        <authorList>
            <person name="Tran Van P."/>
        </authorList>
    </citation>
    <scope>NUCLEOTIDE SEQUENCE</scope>
</reference>
<organism evidence="9 10">
    <name type="scientific">Timema podura</name>
    <name type="common">Walking stick</name>
    <dbReference type="NCBI Taxonomy" id="61482"/>
    <lineage>
        <taxon>Eukaryota</taxon>
        <taxon>Metazoa</taxon>
        <taxon>Ecdysozoa</taxon>
        <taxon>Arthropoda</taxon>
        <taxon>Hexapoda</taxon>
        <taxon>Insecta</taxon>
        <taxon>Pterygota</taxon>
        <taxon>Neoptera</taxon>
        <taxon>Polyneoptera</taxon>
        <taxon>Phasmatodea</taxon>
        <taxon>Timematodea</taxon>
        <taxon>Timematoidea</taxon>
        <taxon>Timematidae</taxon>
        <taxon>Timema</taxon>
    </lineage>
</organism>
<keyword evidence="10" id="KW-1185">Reference proteome</keyword>
<comment type="caution">
    <text evidence="9">The sequence shown here is derived from an EMBL/GenBank/DDBJ whole genome shotgun (WGS) entry which is preliminary data.</text>
</comment>
<dbReference type="InterPro" id="IPR003521">
    <property type="entry name" value="ICln"/>
</dbReference>
<dbReference type="InterPro" id="IPR011993">
    <property type="entry name" value="PH-like_dom_sf"/>
</dbReference>
<dbReference type="EMBL" id="CAJPIN010044143">
    <property type="protein sequence ID" value="CAG2065534.1"/>
    <property type="molecule type" value="Genomic_DNA"/>
</dbReference>
<dbReference type="PANTHER" id="PTHR21399:SF0">
    <property type="entry name" value="METHYLOSOME SUBUNIT PICLN"/>
    <property type="match status" value="1"/>
</dbReference>
<comment type="function">
    <text evidence="7">Involved in both the assembly of spliceosomal snRNPs and the methylation of Sm proteins. Chaperone that regulates the assembly of spliceosomal U1, U2, U4 and U5 small nuclear ribonucleoproteins (snRNPs), the building blocks of the spliceosome, and thereby plays an important role in the splicing of cellular pre-mRNAs. Most spliceosomal snRNPs contain a common set of Sm proteins SNRPB, SNRPD1, SNRPD2, SNRPD3, SNRPE, SNRPF and SNRPG that assemble in a heptameric protein ring on the Sm site of the small nuclear RNA to form the core snRNP (Sm core). In the cytosol, the Sm proteins SNRPD1, SNRPD2, SNRPE, SNRPF and SNRPG are trapped in an inactive 6S pICln-Sm complex by the chaperone CLNS1A that controls the assembly of the core snRNP. Dissociation by the SMN complex of CLNS1A from the trapped Sm proteins and their transfer to an SMN-Sm complex triggers the assembly of core snRNPs and their transport to the nucleus.</text>
</comment>
<dbReference type="InterPro" id="IPR039924">
    <property type="entry name" value="ICln/Lot5/Saf5"/>
</dbReference>
<dbReference type="Gene3D" id="2.30.29.30">
    <property type="entry name" value="Pleckstrin-homology domain (PH domain)/Phosphotyrosine-binding domain (PTB)"/>
    <property type="match status" value="1"/>
</dbReference>
<keyword evidence="6" id="KW-0539">Nucleus</keyword>
<comment type="similarity">
    <text evidence="3">Belongs to the pICln (TC 1.A.47) family.</text>
</comment>
<keyword evidence="5" id="KW-0963">Cytoplasm</keyword>
<evidence type="ECO:0000256" key="6">
    <source>
        <dbReference type="ARBA" id="ARBA00023242"/>
    </source>
</evidence>
<accession>A0ABN7PCL9</accession>
<evidence type="ECO:0000256" key="5">
    <source>
        <dbReference type="ARBA" id="ARBA00022490"/>
    </source>
</evidence>
<dbReference type="PANTHER" id="PTHR21399">
    <property type="entry name" value="CHLORIDE CONDUCTANCE REGULATORY PROTEIN ICLN"/>
    <property type="match status" value="1"/>
</dbReference>
<gene>
    <name evidence="9" type="ORF">TPAB3V08_LOCUS12478</name>
</gene>
<dbReference type="PRINTS" id="PR01348">
    <property type="entry name" value="ICLNCHANNEL"/>
</dbReference>
<sequence length="85" mass="9243">MVGLPSFSLPTNGIKHEQPHTSVHIKDKELGKGTLFITESNVSWVNSCTGEGFSLEYPHIALHAVSRDLNAYPSECLLCYAGLAN</sequence>
<name>A0ABN7PCL9_TIMPD</name>
<evidence type="ECO:0000256" key="4">
    <source>
        <dbReference type="ARBA" id="ARBA00015653"/>
    </source>
</evidence>
<evidence type="ECO:0000256" key="7">
    <source>
        <dbReference type="ARBA" id="ARBA00045890"/>
    </source>
</evidence>
<evidence type="ECO:0000256" key="2">
    <source>
        <dbReference type="ARBA" id="ARBA00004496"/>
    </source>
</evidence>
<evidence type="ECO:0000256" key="3">
    <source>
        <dbReference type="ARBA" id="ARBA00007054"/>
    </source>
</evidence>
<comment type="subcellular location">
    <subcellularLocation>
        <location evidence="2">Cytoplasm</location>
    </subcellularLocation>
    <subcellularLocation>
        <location evidence="1">Nucleus</location>
    </subcellularLocation>
</comment>
<evidence type="ECO:0000313" key="9">
    <source>
        <dbReference type="EMBL" id="CAG2065534.1"/>
    </source>
</evidence>
<evidence type="ECO:0000256" key="8">
    <source>
        <dbReference type="SAM" id="MobiDB-lite"/>
    </source>
</evidence>
<proteinExistence type="inferred from homology"/>
<evidence type="ECO:0000313" key="10">
    <source>
        <dbReference type="Proteomes" id="UP001153148"/>
    </source>
</evidence>
<protein>
    <recommendedName>
        <fullName evidence="4">Methylosome subunit pICln</fullName>
    </recommendedName>
</protein>